<dbReference type="PANTHER" id="PTHR43699">
    <property type="entry name" value="3-DEHYDROQUINATE DEHYDRATASE"/>
    <property type="match status" value="1"/>
</dbReference>
<reference evidence="5 6" key="1">
    <citation type="submission" date="2016-11" db="EMBL/GenBank/DDBJ databases">
        <authorList>
            <person name="Jaros S."/>
            <person name="Januszkiewicz K."/>
            <person name="Wedrychowicz H."/>
        </authorList>
    </citation>
    <scope>NUCLEOTIDE SEQUENCE [LARGE SCALE GENOMIC DNA]</scope>
    <source>
        <strain evidence="5 6">DSM 18772</strain>
    </source>
</reference>
<accession>A0A1M6PPU2</accession>
<dbReference type="RefSeq" id="WP_143184802.1">
    <property type="nucleotide sequence ID" value="NZ_FQYR01000005.1"/>
</dbReference>
<protein>
    <recommendedName>
        <fullName evidence="2">3-dehydroquinate dehydratase</fullName>
        <ecNumber evidence="2">4.2.1.10</ecNumber>
    </recommendedName>
</protein>
<dbReference type="EC" id="4.2.1.10" evidence="2"/>
<dbReference type="STRING" id="1123071.SAMN02745181_3257"/>
<keyword evidence="6" id="KW-1185">Reference proteome</keyword>
<dbReference type="InterPro" id="IPR050146">
    <property type="entry name" value="Type-I_3-dehydroquinase"/>
</dbReference>
<dbReference type="GO" id="GO:0003855">
    <property type="term" value="F:3-dehydroquinate dehydratase activity"/>
    <property type="evidence" value="ECO:0007669"/>
    <property type="project" value="UniProtKB-EC"/>
</dbReference>
<evidence type="ECO:0000256" key="1">
    <source>
        <dbReference type="ARBA" id="ARBA00001864"/>
    </source>
</evidence>
<keyword evidence="3" id="KW-0456">Lyase</keyword>
<evidence type="ECO:0000256" key="3">
    <source>
        <dbReference type="ARBA" id="ARBA00023239"/>
    </source>
</evidence>
<proteinExistence type="predicted"/>
<evidence type="ECO:0000256" key="2">
    <source>
        <dbReference type="ARBA" id="ARBA00012060"/>
    </source>
</evidence>
<dbReference type="CDD" id="cd00502">
    <property type="entry name" value="DHQase_I"/>
    <property type="match status" value="1"/>
</dbReference>
<dbReference type="InterPro" id="IPR001381">
    <property type="entry name" value="DHquinase_I"/>
</dbReference>
<keyword evidence="4" id="KW-0704">Schiff base</keyword>
<dbReference type="InParanoid" id="A0A1M6PPU2"/>
<evidence type="ECO:0000313" key="6">
    <source>
        <dbReference type="Proteomes" id="UP000184510"/>
    </source>
</evidence>
<dbReference type="AlphaFoldDB" id="A0A1M6PPU2"/>
<dbReference type="Gene3D" id="3.20.20.70">
    <property type="entry name" value="Aldolase class I"/>
    <property type="match status" value="1"/>
</dbReference>
<comment type="catalytic activity">
    <reaction evidence="1">
        <text>3-dehydroquinate = 3-dehydroshikimate + H2O</text>
        <dbReference type="Rhea" id="RHEA:21096"/>
        <dbReference type="ChEBI" id="CHEBI:15377"/>
        <dbReference type="ChEBI" id="CHEBI:16630"/>
        <dbReference type="ChEBI" id="CHEBI:32364"/>
        <dbReference type="EC" id="4.2.1.10"/>
    </reaction>
</comment>
<dbReference type="GO" id="GO:0046279">
    <property type="term" value="P:3,4-dihydroxybenzoate biosynthetic process"/>
    <property type="evidence" value="ECO:0007669"/>
    <property type="project" value="TreeGrafter"/>
</dbReference>
<dbReference type="PANTHER" id="PTHR43699:SF1">
    <property type="entry name" value="3-DEHYDROQUINATE DEHYDRATASE"/>
    <property type="match status" value="1"/>
</dbReference>
<evidence type="ECO:0000256" key="4">
    <source>
        <dbReference type="ARBA" id="ARBA00023270"/>
    </source>
</evidence>
<dbReference type="InterPro" id="IPR013785">
    <property type="entry name" value="Aldolase_TIM"/>
</dbReference>
<dbReference type="Pfam" id="PF01487">
    <property type="entry name" value="DHquinase_I"/>
    <property type="match status" value="1"/>
</dbReference>
<evidence type="ECO:0000313" key="5">
    <source>
        <dbReference type="EMBL" id="SHK09965.1"/>
    </source>
</evidence>
<dbReference type="EMBL" id="FQYR01000005">
    <property type="protein sequence ID" value="SHK09965.1"/>
    <property type="molecule type" value="Genomic_DNA"/>
</dbReference>
<sequence length="235" mass="25485">MSVQTSHPSMPDRPKTVGSIGDASLLDYPFNADECEILEFRLDSLVSSLPKVKDTLIKLKTTQLQTLITARCESEGGTPSLTPEQRTQLLAALSPLATFVDIELANFQAMESAVTQARNNNALVIASFHDFKKTPTQDVLRNKIRESIDQGADIAKIAVQLNSLEDMFSCAKLLQEGHPIAISMMGMGALGPTSRLLFAQLGSVLNYGYLGNKSTAPGQWPASLMSQAIRSTKPF</sequence>
<dbReference type="OrthoDB" id="9813659at2"/>
<name>A0A1M6PPU2_9BACT</name>
<gene>
    <name evidence="5" type="ORF">SAMN02745181_3257</name>
</gene>
<dbReference type="SUPFAM" id="SSF51569">
    <property type="entry name" value="Aldolase"/>
    <property type="match status" value="1"/>
</dbReference>
<dbReference type="Proteomes" id="UP000184510">
    <property type="component" value="Unassembled WGS sequence"/>
</dbReference>
<organism evidence="5 6">
    <name type="scientific">Rubritalea squalenifaciens DSM 18772</name>
    <dbReference type="NCBI Taxonomy" id="1123071"/>
    <lineage>
        <taxon>Bacteria</taxon>
        <taxon>Pseudomonadati</taxon>
        <taxon>Verrucomicrobiota</taxon>
        <taxon>Verrucomicrobiia</taxon>
        <taxon>Verrucomicrobiales</taxon>
        <taxon>Rubritaleaceae</taxon>
        <taxon>Rubritalea</taxon>
    </lineage>
</organism>